<dbReference type="PANTHER" id="PTHR33619">
    <property type="entry name" value="POLYSACCHARIDE EXPORT PROTEIN GFCE-RELATED"/>
    <property type="match status" value="1"/>
</dbReference>
<evidence type="ECO:0000313" key="7">
    <source>
        <dbReference type="Proteomes" id="UP000190675"/>
    </source>
</evidence>
<organism evidence="6 7">
    <name type="scientific">Bradyrhizobium erythrophlei</name>
    <dbReference type="NCBI Taxonomy" id="1437360"/>
    <lineage>
        <taxon>Bacteria</taxon>
        <taxon>Pseudomonadati</taxon>
        <taxon>Pseudomonadota</taxon>
        <taxon>Alphaproteobacteria</taxon>
        <taxon>Hyphomicrobiales</taxon>
        <taxon>Nitrobacteraceae</taxon>
        <taxon>Bradyrhizobium</taxon>
    </lineage>
</organism>
<evidence type="ECO:0000256" key="2">
    <source>
        <dbReference type="SAM" id="MobiDB-lite"/>
    </source>
</evidence>
<accession>A0A1M5Q6P9</accession>
<dbReference type="Pfam" id="PF25994">
    <property type="entry name" value="HH_AprE"/>
    <property type="match status" value="1"/>
</dbReference>
<dbReference type="AlphaFoldDB" id="A0A1M5Q6P9"/>
<evidence type="ECO:0000256" key="1">
    <source>
        <dbReference type="ARBA" id="ARBA00022729"/>
    </source>
</evidence>
<protein>
    <submittedName>
        <fullName evidence="6">Polysaccharide export outer membrane protein</fullName>
    </submittedName>
</protein>
<evidence type="ECO:0000313" key="6">
    <source>
        <dbReference type="EMBL" id="SHH09570.1"/>
    </source>
</evidence>
<dbReference type="Gene3D" id="3.30.1950.10">
    <property type="entry name" value="wza like domain"/>
    <property type="match status" value="1"/>
</dbReference>
<dbReference type="Proteomes" id="UP000190675">
    <property type="component" value="Chromosome I"/>
</dbReference>
<feature type="region of interest" description="Disordered" evidence="2">
    <location>
        <begin position="417"/>
        <end position="448"/>
    </location>
</feature>
<dbReference type="Pfam" id="PF02563">
    <property type="entry name" value="Poly_export"/>
    <property type="match status" value="1"/>
</dbReference>
<dbReference type="InterPro" id="IPR049712">
    <property type="entry name" value="Poly_export"/>
</dbReference>
<dbReference type="InterPro" id="IPR019554">
    <property type="entry name" value="Soluble_ligand-bd"/>
</dbReference>
<evidence type="ECO:0000259" key="5">
    <source>
        <dbReference type="Pfam" id="PF25994"/>
    </source>
</evidence>
<feature type="compositionally biased region" description="Polar residues" evidence="2">
    <location>
        <begin position="420"/>
        <end position="435"/>
    </location>
</feature>
<feature type="domain" description="Soluble ligand binding" evidence="4">
    <location>
        <begin position="127"/>
        <end position="160"/>
    </location>
</feature>
<dbReference type="EMBL" id="LT670818">
    <property type="protein sequence ID" value="SHH09570.1"/>
    <property type="molecule type" value="Genomic_DNA"/>
</dbReference>
<dbReference type="OrthoDB" id="9798876at2"/>
<evidence type="ECO:0000259" key="3">
    <source>
        <dbReference type="Pfam" id="PF02563"/>
    </source>
</evidence>
<gene>
    <name evidence="6" type="ORF">SAMN05444169_5714</name>
</gene>
<dbReference type="GO" id="GO:0015159">
    <property type="term" value="F:polysaccharide transmembrane transporter activity"/>
    <property type="evidence" value="ECO:0007669"/>
    <property type="project" value="InterPro"/>
</dbReference>
<evidence type="ECO:0000259" key="4">
    <source>
        <dbReference type="Pfam" id="PF10531"/>
    </source>
</evidence>
<keyword evidence="1" id="KW-0732">Signal</keyword>
<name>A0A1M5Q6P9_9BRAD</name>
<sequence>MRPGRRAIAATLGRRRASALRQFVRAAVLLGALVFSFPVSAEAAGDSRVYRLAPGDRIAVMVFGQAELSGDILVDGAGNILLPFIGPIEVKGLTVDECQQRIHDQLANGILKQPSVSVRVSELRPLYVLGDVRVPGVYPFRYGSTVKSVVAAAGGFGLAEQGATISDFLLADERVRQLSLQKQSLLVRRARIEAQRDGMNAFSPSAARKPAEEADFAETVAGEKETFDSQLAMLQSQLDLLRSQKPRIQKEIEAHNGLIATNKRQLEDIKEHAEQYGKLVKQGLGLANAELQLRITEANYENELWKLTAQVSRLEMDNGDLDLKIQETEVSFKKQILVELRDVREHLRELDVTLPSARKIRAVKLQQISGFAGNEAARSISVTRARDGAATVFQATETTSLEPGDVIDVKRLLPPELTYQGPSASESGLRPSQTGEAGPERPVASASR</sequence>
<proteinExistence type="predicted"/>
<dbReference type="Pfam" id="PF10531">
    <property type="entry name" value="SLBB"/>
    <property type="match status" value="1"/>
</dbReference>
<dbReference type="Gene3D" id="3.10.560.10">
    <property type="entry name" value="Outer membrane lipoprotein wza domain like"/>
    <property type="match status" value="1"/>
</dbReference>
<feature type="domain" description="Polysaccharide export protein N-terminal" evidence="3">
    <location>
        <begin position="47"/>
        <end position="120"/>
    </location>
</feature>
<dbReference type="InterPro" id="IPR003715">
    <property type="entry name" value="Poly_export_N"/>
</dbReference>
<dbReference type="InterPro" id="IPR058781">
    <property type="entry name" value="HH_AprE-like"/>
</dbReference>
<reference evidence="6 7" key="1">
    <citation type="submission" date="2016-11" db="EMBL/GenBank/DDBJ databases">
        <authorList>
            <person name="Jaros S."/>
            <person name="Januszkiewicz K."/>
            <person name="Wedrychowicz H."/>
        </authorList>
    </citation>
    <scope>NUCLEOTIDE SEQUENCE [LARGE SCALE GENOMIC DNA]</scope>
    <source>
        <strain evidence="6 7">GAS242</strain>
    </source>
</reference>
<dbReference type="PANTHER" id="PTHR33619:SF3">
    <property type="entry name" value="POLYSACCHARIDE EXPORT PROTEIN GFCE-RELATED"/>
    <property type="match status" value="1"/>
</dbReference>
<feature type="domain" description="AprE-like long alpha-helical hairpin" evidence="5">
    <location>
        <begin position="173"/>
        <end position="358"/>
    </location>
</feature>